<dbReference type="GO" id="GO:0003824">
    <property type="term" value="F:catalytic activity"/>
    <property type="evidence" value="ECO:0007669"/>
    <property type="project" value="InterPro"/>
</dbReference>
<dbReference type="InterPro" id="IPR043132">
    <property type="entry name" value="BCAT-like_C"/>
</dbReference>
<dbReference type="Proteomes" id="UP000025238">
    <property type="component" value="Chromosome"/>
</dbReference>
<proteinExistence type="predicted"/>
<dbReference type="AlphaFoldDB" id="A0A023WRN2"/>
<dbReference type="PATRIC" id="fig|316.97.peg.2012"/>
<name>A0A023WRN2_STUST</name>
<sequence length="278" mass="30191">MKSLSETYPILLNEGPASVRDLAPLAFSGFAHFTALQVRGRRIKALDLHMARLRNASIDLFGRAPSYDTVARSIRRAIEDGPPDQSLTVTAYSPEGEFSAGSSDTEPSLLVRTGPPSNGPRGPLRLSVVEHERYLPTIKHVGEGAKTHYLRQAVAQGFDDAAFVDRHGRLGEATIWNLAFWDGHSVVWPRAQVLVGTMMGMIQRQLNVLGIAQRHEDIFVRDVANFAGAVVMNSWTPGVAVTAFGSVGVPQAPAFLDALRAAFESECALEVAEFGDVR</sequence>
<evidence type="ECO:0000313" key="2">
    <source>
        <dbReference type="EMBL" id="AHY42793.1"/>
    </source>
</evidence>
<dbReference type="SUPFAM" id="SSF56752">
    <property type="entry name" value="D-aminoacid aminotransferase-like PLP-dependent enzymes"/>
    <property type="match status" value="1"/>
</dbReference>
<dbReference type="Gene3D" id="3.20.10.10">
    <property type="entry name" value="D-amino Acid Aminotransferase, subunit A, domain 2"/>
    <property type="match status" value="1"/>
</dbReference>
<organism evidence="2 3">
    <name type="scientific">Stutzerimonas stutzeri</name>
    <name type="common">Pseudomonas stutzeri</name>
    <dbReference type="NCBI Taxonomy" id="316"/>
    <lineage>
        <taxon>Bacteria</taxon>
        <taxon>Pseudomonadati</taxon>
        <taxon>Pseudomonadota</taxon>
        <taxon>Gammaproteobacteria</taxon>
        <taxon>Pseudomonadales</taxon>
        <taxon>Pseudomonadaceae</taxon>
        <taxon>Stutzerimonas</taxon>
    </lineage>
</organism>
<evidence type="ECO:0008006" key="4">
    <source>
        <dbReference type="Google" id="ProtNLM"/>
    </source>
</evidence>
<dbReference type="EMBL" id="CP007509">
    <property type="protein sequence ID" value="AHY42793.1"/>
    <property type="molecule type" value="Genomic_DNA"/>
</dbReference>
<dbReference type="Pfam" id="PF01063">
    <property type="entry name" value="Aminotran_4"/>
    <property type="match status" value="1"/>
</dbReference>
<evidence type="ECO:0000256" key="1">
    <source>
        <dbReference type="SAM" id="MobiDB-lite"/>
    </source>
</evidence>
<feature type="region of interest" description="Disordered" evidence="1">
    <location>
        <begin position="83"/>
        <end position="108"/>
    </location>
</feature>
<dbReference type="NCBIfam" id="NF006734">
    <property type="entry name" value="PRK09266.1"/>
    <property type="match status" value="1"/>
</dbReference>
<gene>
    <name evidence="2" type="ORF">UIB01_10045</name>
</gene>
<dbReference type="KEGG" id="pstu:UIB01_10045"/>
<protein>
    <recommendedName>
        <fullName evidence="4">Branched-chain amino acid aminotransferase</fullName>
    </recommendedName>
</protein>
<reference evidence="2 3" key="1">
    <citation type="submission" date="2014-03" db="EMBL/GenBank/DDBJ databases">
        <title>Complete genome sequence of Pseudomonas stutzeri 19SMN4.</title>
        <authorList>
            <person name="Brunet-Galmes I."/>
            <person name="Nogales B."/>
            <person name="Busquets A."/>
            <person name="Pena A."/>
            <person name="Gomila M."/>
            <person name="Garcia-Valdes E."/>
            <person name="Lalucat J."/>
            <person name="Bennasar A."/>
            <person name="Bosch R."/>
        </authorList>
    </citation>
    <scope>NUCLEOTIDE SEQUENCE [LARGE SCALE GENOMIC DNA]</scope>
    <source>
        <strain evidence="2 3">19SMN4</strain>
    </source>
</reference>
<dbReference type="InterPro" id="IPR036038">
    <property type="entry name" value="Aminotransferase-like"/>
</dbReference>
<evidence type="ECO:0000313" key="3">
    <source>
        <dbReference type="Proteomes" id="UP000025238"/>
    </source>
</evidence>
<accession>A0A023WRN2</accession>
<dbReference type="InterPro" id="IPR001544">
    <property type="entry name" value="Aminotrans_IV"/>
</dbReference>